<accession>A0A4S2MQN7</accession>
<dbReference type="GO" id="GO:0008792">
    <property type="term" value="F:arginine decarboxylase activity"/>
    <property type="evidence" value="ECO:0007669"/>
    <property type="project" value="UniProtKB-EC"/>
</dbReference>
<evidence type="ECO:0000256" key="1">
    <source>
        <dbReference type="ARBA" id="ARBA00001928"/>
    </source>
</evidence>
<comment type="catalytic activity">
    <reaction evidence="6">
        <text>L-arginine + H(+) = agmatine + CO2</text>
        <dbReference type="Rhea" id="RHEA:17641"/>
        <dbReference type="ChEBI" id="CHEBI:15378"/>
        <dbReference type="ChEBI" id="CHEBI:16526"/>
        <dbReference type="ChEBI" id="CHEBI:32682"/>
        <dbReference type="ChEBI" id="CHEBI:58145"/>
        <dbReference type="EC" id="4.1.1.19"/>
    </reaction>
</comment>
<gene>
    <name evidence="7" type="ORF">EX30DRAFT_227428</name>
</gene>
<keyword evidence="4" id="KW-0456">Lyase</keyword>
<dbReference type="SUPFAM" id="SSF56271">
    <property type="entry name" value="Pyruvoyl-dependent histidine and arginine decarboxylases"/>
    <property type="match status" value="1"/>
</dbReference>
<dbReference type="SFLD" id="SFLDG01170">
    <property type="entry name" value="Pyruvoyl-dependent_arginine_de"/>
    <property type="match status" value="1"/>
</dbReference>
<dbReference type="SFLD" id="SFLDS00055">
    <property type="entry name" value="Pyruvoyl-Dependent_Histidine/A"/>
    <property type="match status" value="1"/>
</dbReference>
<evidence type="ECO:0000313" key="7">
    <source>
        <dbReference type="EMBL" id="TGZ76848.1"/>
    </source>
</evidence>
<protein>
    <recommendedName>
        <fullName evidence="2">arginine decarboxylase</fullName>
        <ecNumber evidence="2">4.1.1.19</ecNumber>
    </recommendedName>
</protein>
<evidence type="ECO:0000256" key="2">
    <source>
        <dbReference type="ARBA" id="ARBA00012426"/>
    </source>
</evidence>
<dbReference type="AlphaFoldDB" id="A0A4S2MQN7"/>
<evidence type="ECO:0000256" key="3">
    <source>
        <dbReference type="ARBA" id="ARBA00022793"/>
    </source>
</evidence>
<keyword evidence="8" id="KW-1185">Reference proteome</keyword>
<name>A0A4S2MQN7_9PEZI</name>
<dbReference type="PANTHER" id="PTHR40438">
    <property type="entry name" value="PYRUVOYL-DEPENDENT ARGININE DECARBOXYLASE"/>
    <property type="match status" value="1"/>
</dbReference>
<dbReference type="GO" id="GO:0006527">
    <property type="term" value="P:L-arginine catabolic process"/>
    <property type="evidence" value="ECO:0007669"/>
    <property type="project" value="InterPro"/>
</dbReference>
<reference evidence="7 8" key="1">
    <citation type="submission" date="2019-04" db="EMBL/GenBank/DDBJ databases">
        <title>Comparative genomics and transcriptomics to analyze fruiting body development in filamentous ascomycetes.</title>
        <authorList>
            <consortium name="DOE Joint Genome Institute"/>
            <person name="Lutkenhaus R."/>
            <person name="Traeger S."/>
            <person name="Breuer J."/>
            <person name="Kuo A."/>
            <person name="Lipzen A."/>
            <person name="Pangilinan J."/>
            <person name="Dilworth D."/>
            <person name="Sandor L."/>
            <person name="Poggeler S."/>
            <person name="Barry K."/>
            <person name="Grigoriev I.V."/>
            <person name="Nowrousian M."/>
        </authorList>
    </citation>
    <scope>NUCLEOTIDE SEQUENCE [LARGE SCALE GENOMIC DNA]</scope>
    <source>
        <strain evidence="7 8">CBS 389.68</strain>
    </source>
</reference>
<dbReference type="PANTHER" id="PTHR40438:SF1">
    <property type="entry name" value="PYRUVOYL-DEPENDENT ARGININE DECARBOXYLASE"/>
    <property type="match status" value="1"/>
</dbReference>
<proteinExistence type="predicted"/>
<evidence type="ECO:0000256" key="6">
    <source>
        <dbReference type="ARBA" id="ARBA00049309"/>
    </source>
</evidence>
<dbReference type="EMBL" id="ML220165">
    <property type="protein sequence ID" value="TGZ76848.1"/>
    <property type="molecule type" value="Genomic_DNA"/>
</dbReference>
<dbReference type="Gene3D" id="3.50.20.10">
    <property type="entry name" value="Pyruvoyl-Dependent Histidine Decarboxylase, subunit B"/>
    <property type="match status" value="1"/>
</dbReference>
<dbReference type="Proteomes" id="UP000298138">
    <property type="component" value="Unassembled WGS sequence"/>
</dbReference>
<dbReference type="Pfam" id="PF01862">
    <property type="entry name" value="PvlArgDC"/>
    <property type="match status" value="1"/>
</dbReference>
<dbReference type="EC" id="4.1.1.19" evidence="2"/>
<dbReference type="InterPro" id="IPR016105">
    <property type="entry name" value="Pyr-dep_his/arg-deCO2ase_sand"/>
</dbReference>
<evidence type="ECO:0000256" key="4">
    <source>
        <dbReference type="ARBA" id="ARBA00023239"/>
    </source>
</evidence>
<evidence type="ECO:0000313" key="8">
    <source>
        <dbReference type="Proteomes" id="UP000298138"/>
    </source>
</evidence>
<sequence length="185" mass="20067">MLSFIKTLTANPSPARTPPAGIDITVNTATGTGLTSLSAFDSALLSSGFGNYNLIILSSVIPPNSRLHLHSSTPPTHLSNYHGDRLYCVRAVAWAEKVGEEAWAGIGWVVDKETGKGLFVEHHSMEGEEDLRRLLDASLDGLVERRGERYDERGYVVVGAVCEEEGRPACALAIAVYETRPWSVN</sequence>
<keyword evidence="5" id="KW-0670">Pyruvate</keyword>
<keyword evidence="3" id="KW-0210">Decarboxylase</keyword>
<organism evidence="7 8">
    <name type="scientific">Ascodesmis nigricans</name>
    <dbReference type="NCBI Taxonomy" id="341454"/>
    <lineage>
        <taxon>Eukaryota</taxon>
        <taxon>Fungi</taxon>
        <taxon>Dikarya</taxon>
        <taxon>Ascomycota</taxon>
        <taxon>Pezizomycotina</taxon>
        <taxon>Pezizomycetes</taxon>
        <taxon>Pezizales</taxon>
        <taxon>Ascodesmidaceae</taxon>
        <taxon>Ascodesmis</taxon>
    </lineage>
</organism>
<dbReference type="InterPro" id="IPR016104">
    <property type="entry name" value="Pyr-dep_his/arg-deCO2ase"/>
</dbReference>
<dbReference type="InParanoid" id="A0A4S2MQN7"/>
<comment type="cofactor">
    <cofactor evidence="1">
        <name>pyruvate</name>
        <dbReference type="ChEBI" id="CHEBI:15361"/>
    </cofactor>
</comment>
<dbReference type="InterPro" id="IPR002724">
    <property type="entry name" value="Pyruvoyl-dep_arg_deCO2ase"/>
</dbReference>
<evidence type="ECO:0000256" key="5">
    <source>
        <dbReference type="ARBA" id="ARBA00023317"/>
    </source>
</evidence>